<dbReference type="EMBL" id="JACJTA010000025">
    <property type="protein sequence ID" value="MBD2605546.1"/>
    <property type="molecule type" value="Genomic_DNA"/>
</dbReference>
<keyword evidence="3" id="KW-1185">Reference proteome</keyword>
<organism evidence="2 3">
    <name type="scientific">Scytonema hofmannii FACHB-248</name>
    <dbReference type="NCBI Taxonomy" id="1842502"/>
    <lineage>
        <taxon>Bacteria</taxon>
        <taxon>Bacillati</taxon>
        <taxon>Cyanobacteriota</taxon>
        <taxon>Cyanophyceae</taxon>
        <taxon>Nostocales</taxon>
        <taxon>Scytonemataceae</taxon>
        <taxon>Scytonema</taxon>
    </lineage>
</organism>
<comment type="caution">
    <text evidence="2">The sequence shown here is derived from an EMBL/GenBank/DDBJ whole genome shotgun (WGS) entry which is preliminary data.</text>
</comment>
<gene>
    <name evidence="2" type="ORF">H6G81_13645</name>
</gene>
<feature type="coiled-coil region" evidence="1">
    <location>
        <begin position="32"/>
        <end position="59"/>
    </location>
</feature>
<protein>
    <submittedName>
        <fullName evidence="2">Uncharacterized protein</fullName>
    </submittedName>
</protein>
<proteinExistence type="predicted"/>
<dbReference type="Proteomes" id="UP000660380">
    <property type="component" value="Unassembled WGS sequence"/>
</dbReference>
<accession>A0ABR8GQ29</accession>
<keyword evidence="1" id="KW-0175">Coiled coil</keyword>
<evidence type="ECO:0000313" key="3">
    <source>
        <dbReference type="Proteomes" id="UP000660380"/>
    </source>
</evidence>
<evidence type="ECO:0000256" key="1">
    <source>
        <dbReference type="SAM" id="Coils"/>
    </source>
</evidence>
<sequence>MLEKTSIFQKAIEAVEALDPQAQVILVDIISKRLKQQRRDELLKEIAQAENEYAQGNVRRGSVADLMAELDE</sequence>
<dbReference type="RefSeq" id="WP_029636404.1">
    <property type="nucleotide sequence ID" value="NZ_JACJTA010000025.1"/>
</dbReference>
<evidence type="ECO:0000313" key="2">
    <source>
        <dbReference type="EMBL" id="MBD2605546.1"/>
    </source>
</evidence>
<name>A0ABR8GQ29_9CYAN</name>
<reference evidence="2 3" key="1">
    <citation type="journal article" date="2020" name="ISME J.">
        <title>Comparative genomics reveals insights into cyanobacterial evolution and habitat adaptation.</title>
        <authorList>
            <person name="Chen M.Y."/>
            <person name="Teng W.K."/>
            <person name="Zhao L."/>
            <person name="Hu C.X."/>
            <person name="Zhou Y.K."/>
            <person name="Han B.P."/>
            <person name="Song L.R."/>
            <person name="Shu W.S."/>
        </authorList>
    </citation>
    <scope>NUCLEOTIDE SEQUENCE [LARGE SCALE GENOMIC DNA]</scope>
    <source>
        <strain evidence="2 3">FACHB-248</strain>
    </source>
</reference>